<dbReference type="AlphaFoldDB" id="A0A0E9TC75"/>
<protein>
    <submittedName>
        <fullName evidence="1">Uncharacterized protein</fullName>
    </submittedName>
</protein>
<organism evidence="1">
    <name type="scientific">Anguilla anguilla</name>
    <name type="common">European freshwater eel</name>
    <name type="synonym">Muraena anguilla</name>
    <dbReference type="NCBI Taxonomy" id="7936"/>
    <lineage>
        <taxon>Eukaryota</taxon>
        <taxon>Metazoa</taxon>
        <taxon>Chordata</taxon>
        <taxon>Craniata</taxon>
        <taxon>Vertebrata</taxon>
        <taxon>Euteleostomi</taxon>
        <taxon>Actinopterygii</taxon>
        <taxon>Neopterygii</taxon>
        <taxon>Teleostei</taxon>
        <taxon>Anguilliformes</taxon>
        <taxon>Anguillidae</taxon>
        <taxon>Anguilla</taxon>
    </lineage>
</organism>
<sequence>MNAHLITVHSFSGSYAYFSFVYLETS</sequence>
<dbReference type="EMBL" id="GBXM01057535">
    <property type="protein sequence ID" value="JAH51042.1"/>
    <property type="molecule type" value="Transcribed_RNA"/>
</dbReference>
<reference evidence="1" key="1">
    <citation type="submission" date="2014-11" db="EMBL/GenBank/DDBJ databases">
        <authorList>
            <person name="Amaro Gonzalez C."/>
        </authorList>
    </citation>
    <scope>NUCLEOTIDE SEQUENCE</scope>
</reference>
<proteinExistence type="predicted"/>
<accession>A0A0E9TC75</accession>
<reference evidence="1" key="2">
    <citation type="journal article" date="2015" name="Fish Shellfish Immunol.">
        <title>Early steps in the European eel (Anguilla anguilla)-Vibrio vulnificus interaction in the gills: Role of the RtxA13 toxin.</title>
        <authorList>
            <person name="Callol A."/>
            <person name="Pajuelo D."/>
            <person name="Ebbesson L."/>
            <person name="Teles M."/>
            <person name="MacKenzie S."/>
            <person name="Amaro C."/>
        </authorList>
    </citation>
    <scope>NUCLEOTIDE SEQUENCE</scope>
</reference>
<name>A0A0E9TC75_ANGAN</name>
<evidence type="ECO:0000313" key="1">
    <source>
        <dbReference type="EMBL" id="JAH51042.1"/>
    </source>
</evidence>